<evidence type="ECO:0000313" key="3">
    <source>
        <dbReference type="EMBL" id="SVA07356.1"/>
    </source>
</evidence>
<comment type="similarity">
    <text evidence="1">Belongs to the short-chain dehydrogenases/reductases (SDR) family.</text>
</comment>
<evidence type="ECO:0000256" key="2">
    <source>
        <dbReference type="ARBA" id="ARBA00023002"/>
    </source>
</evidence>
<dbReference type="EMBL" id="UINC01003556">
    <property type="protein sequence ID" value="SVA07356.1"/>
    <property type="molecule type" value="Genomic_DNA"/>
</dbReference>
<dbReference type="Gene3D" id="3.40.50.720">
    <property type="entry name" value="NAD(P)-binding Rossmann-like Domain"/>
    <property type="match status" value="1"/>
</dbReference>
<dbReference type="InterPro" id="IPR036291">
    <property type="entry name" value="NAD(P)-bd_dom_sf"/>
</dbReference>
<dbReference type="CDD" id="cd05233">
    <property type="entry name" value="SDR_c"/>
    <property type="match status" value="1"/>
</dbReference>
<dbReference type="PANTHER" id="PTHR43639">
    <property type="entry name" value="OXIDOREDUCTASE, SHORT-CHAIN DEHYDROGENASE/REDUCTASE FAMILY (AFU_ORTHOLOGUE AFUA_5G02870)"/>
    <property type="match status" value="1"/>
</dbReference>
<accession>A0A381STR8</accession>
<dbReference type="GO" id="GO:0016491">
    <property type="term" value="F:oxidoreductase activity"/>
    <property type="evidence" value="ECO:0007669"/>
    <property type="project" value="UniProtKB-KW"/>
</dbReference>
<proteinExistence type="inferred from homology"/>
<dbReference type="PRINTS" id="PR00081">
    <property type="entry name" value="GDHRDH"/>
</dbReference>
<dbReference type="AlphaFoldDB" id="A0A381STR8"/>
<dbReference type="PANTHER" id="PTHR43639:SF1">
    <property type="entry name" value="SHORT-CHAIN DEHYDROGENASE_REDUCTASE FAMILY PROTEIN"/>
    <property type="match status" value="1"/>
</dbReference>
<dbReference type="InterPro" id="IPR002347">
    <property type="entry name" value="SDR_fam"/>
</dbReference>
<evidence type="ECO:0000256" key="1">
    <source>
        <dbReference type="ARBA" id="ARBA00006484"/>
    </source>
</evidence>
<dbReference type="PRINTS" id="PR00080">
    <property type="entry name" value="SDRFAMILY"/>
</dbReference>
<keyword evidence="2" id="KW-0560">Oxidoreductase</keyword>
<dbReference type="InterPro" id="IPR020904">
    <property type="entry name" value="Sc_DH/Rdtase_CS"/>
</dbReference>
<dbReference type="Pfam" id="PF13561">
    <property type="entry name" value="adh_short_C2"/>
    <property type="match status" value="1"/>
</dbReference>
<protein>
    <recommendedName>
        <fullName evidence="4">3-oxoacyl-ACP reductase</fullName>
    </recommendedName>
</protein>
<organism evidence="3">
    <name type="scientific">marine metagenome</name>
    <dbReference type="NCBI Taxonomy" id="408172"/>
    <lineage>
        <taxon>unclassified sequences</taxon>
        <taxon>metagenomes</taxon>
        <taxon>ecological metagenomes</taxon>
    </lineage>
</organism>
<evidence type="ECO:0008006" key="4">
    <source>
        <dbReference type="Google" id="ProtNLM"/>
    </source>
</evidence>
<dbReference type="SUPFAM" id="SSF51735">
    <property type="entry name" value="NAD(P)-binding Rossmann-fold domains"/>
    <property type="match status" value="1"/>
</dbReference>
<name>A0A381STR8_9ZZZZ</name>
<dbReference type="FunFam" id="3.40.50.720:FF:000084">
    <property type="entry name" value="Short-chain dehydrogenase reductase"/>
    <property type="match status" value="1"/>
</dbReference>
<sequence>MYKNMTVVKYPHYPDLKNRTVLITGGGSGIGASFVDAFVGQGSHVAFFDIQEDASSKLVRKQSSVGTAPLFVKCDLTDIRALKKAVAEVEKKLGPVRVLVNNAANDERHEPEDVTPEYWEQRLRLNLSHHFFAAQAVQPAMAKAGGGAIINMGSISWHMALEFMPAYTSSKAAIEGLTQSLARAYGKDRIRVNCIIPGQVWTQRQIRELLTPEYERFMIEKQCLPDKILPEDIAQLALFLASDAGRMCTRRNYFMDAGIGA</sequence>
<reference evidence="3" key="1">
    <citation type="submission" date="2018-05" db="EMBL/GenBank/DDBJ databases">
        <authorList>
            <person name="Lanie J.A."/>
            <person name="Ng W.-L."/>
            <person name="Kazmierczak K.M."/>
            <person name="Andrzejewski T.M."/>
            <person name="Davidsen T.M."/>
            <person name="Wayne K.J."/>
            <person name="Tettelin H."/>
            <person name="Glass J.I."/>
            <person name="Rusch D."/>
            <person name="Podicherti R."/>
            <person name="Tsui H.-C.T."/>
            <person name="Winkler M.E."/>
        </authorList>
    </citation>
    <scope>NUCLEOTIDE SEQUENCE</scope>
</reference>
<gene>
    <name evidence="3" type="ORF">METZ01_LOCUS60210</name>
</gene>
<dbReference type="PROSITE" id="PS00061">
    <property type="entry name" value="ADH_SHORT"/>
    <property type="match status" value="1"/>
</dbReference>